<comment type="caution">
    <text evidence="3">The sequence shown here is derived from an EMBL/GenBank/DDBJ whole genome shotgun (WGS) entry which is preliminary data.</text>
</comment>
<dbReference type="EMBL" id="JAATJE010000002">
    <property type="protein sequence ID" value="NJC34497.1"/>
    <property type="molecule type" value="Genomic_DNA"/>
</dbReference>
<evidence type="ECO:0000256" key="1">
    <source>
        <dbReference type="SAM" id="SignalP"/>
    </source>
</evidence>
<dbReference type="InterPro" id="IPR027268">
    <property type="entry name" value="Peptidase_M4/M1_CTD_sf"/>
</dbReference>
<dbReference type="Gene3D" id="2.30.42.10">
    <property type="match status" value="1"/>
</dbReference>
<dbReference type="Gene3D" id="1.10.390.10">
    <property type="entry name" value="Neutral Protease Domain 2"/>
    <property type="match status" value="1"/>
</dbReference>
<dbReference type="InterPro" id="IPR036034">
    <property type="entry name" value="PDZ_sf"/>
</dbReference>
<dbReference type="Proteomes" id="UP000734218">
    <property type="component" value="Unassembled WGS sequence"/>
</dbReference>
<gene>
    <name evidence="3" type="ORF">GGR88_002011</name>
</gene>
<feature type="signal peptide" evidence="1">
    <location>
        <begin position="1"/>
        <end position="19"/>
    </location>
</feature>
<proteinExistence type="predicted"/>
<name>A0ABX0XM95_9SPHN</name>
<feature type="domain" description="PDZ" evidence="2">
    <location>
        <begin position="519"/>
        <end position="600"/>
    </location>
</feature>
<dbReference type="SMART" id="SM00228">
    <property type="entry name" value="PDZ"/>
    <property type="match status" value="1"/>
</dbReference>
<dbReference type="InterPro" id="IPR001478">
    <property type="entry name" value="PDZ"/>
</dbReference>
<dbReference type="InterPro" id="IPR040756">
    <property type="entry name" value="Peptidase_M61_N"/>
</dbReference>
<evidence type="ECO:0000259" key="2">
    <source>
        <dbReference type="PROSITE" id="PS50106"/>
    </source>
</evidence>
<protein>
    <submittedName>
        <fullName evidence="3">Metalloprotease with PDZ domain</fullName>
    </submittedName>
</protein>
<organism evidence="3 4">
    <name type="scientific">Sphingomonas jejuensis</name>
    <dbReference type="NCBI Taxonomy" id="904715"/>
    <lineage>
        <taxon>Bacteria</taxon>
        <taxon>Pseudomonadati</taxon>
        <taxon>Pseudomonadota</taxon>
        <taxon>Alphaproteobacteria</taxon>
        <taxon>Sphingomonadales</taxon>
        <taxon>Sphingomonadaceae</taxon>
        <taxon>Sphingomonas</taxon>
    </lineage>
</organism>
<reference evidence="3 4" key="1">
    <citation type="submission" date="2020-03" db="EMBL/GenBank/DDBJ databases">
        <title>Genomic Encyclopedia of Type Strains, Phase IV (KMG-IV): sequencing the most valuable type-strain genomes for metagenomic binning, comparative biology and taxonomic classification.</title>
        <authorList>
            <person name="Goeker M."/>
        </authorList>
    </citation>
    <scope>NUCLEOTIDE SEQUENCE [LARGE SCALE GENOMIC DNA]</scope>
    <source>
        <strain evidence="3 4">DSM 27651</strain>
    </source>
</reference>
<keyword evidence="3" id="KW-0378">Hydrolase</keyword>
<dbReference type="SUPFAM" id="SSF50156">
    <property type="entry name" value="PDZ domain-like"/>
    <property type="match status" value="1"/>
</dbReference>
<keyword evidence="4" id="KW-1185">Reference proteome</keyword>
<keyword evidence="3" id="KW-0645">Protease</keyword>
<dbReference type="PIRSF" id="PIRSF016493">
    <property type="entry name" value="Glycyl_aminpptds"/>
    <property type="match status" value="1"/>
</dbReference>
<keyword evidence="1" id="KW-0732">Signal</keyword>
<dbReference type="PROSITE" id="PS50106">
    <property type="entry name" value="PDZ"/>
    <property type="match status" value="1"/>
</dbReference>
<evidence type="ECO:0000313" key="4">
    <source>
        <dbReference type="Proteomes" id="UP000734218"/>
    </source>
</evidence>
<dbReference type="RefSeq" id="WP_167954571.1">
    <property type="nucleotide sequence ID" value="NZ_JAATJE010000002.1"/>
</dbReference>
<evidence type="ECO:0000313" key="3">
    <source>
        <dbReference type="EMBL" id="NJC34497.1"/>
    </source>
</evidence>
<dbReference type="Pfam" id="PF17899">
    <property type="entry name" value="Peptidase_M61_N"/>
    <property type="match status" value="1"/>
</dbReference>
<keyword evidence="3" id="KW-0482">Metalloprotease</keyword>
<dbReference type="GO" id="GO:0008237">
    <property type="term" value="F:metallopeptidase activity"/>
    <property type="evidence" value="ECO:0007669"/>
    <property type="project" value="UniProtKB-KW"/>
</dbReference>
<dbReference type="Pfam" id="PF05299">
    <property type="entry name" value="Peptidase_M61"/>
    <property type="match status" value="1"/>
</dbReference>
<accession>A0ABX0XM95</accession>
<sequence length="636" mass="71434">MIRPLFVAALLLSAAPIAAQQLSQPQPVPFVNRVPAPRDAAYPGTMRLEVDATDTQRRVLRVRQTIPVAEGGRITLLFPEWLPGNHAPRGQIEALAGLRFTAGGRPVRWTRDDVNVYAFHVDVPDRARELVAEFQFVSPTTSDQGRIVVTNDMMNIQWEDVSLYPAGYFTRRIPVDASVRYPAGWTAASGLPSRVANGVYRYQTTDYETLIDSPVFAGRHFRRWQLTPDVGLNVVADEERFLAATPEQIAAHRRLVEQAVTLFGAQHYDKYEFLLALTDEMGGIGLEHHRSSENGVNPEYFTEWDKGPGRRNLLPHEFTHSWDGKYRRGAGAWTPDYSTPMRNELLWVYEGQTQFWGYILGARSGLFSKDETLDALAYIAATLDQRAGRTWRPLQDTVNDPIITPRRPKPWTSWQRSEDYYNEGMLVWLDVDAELRQLTGGERSMDDFARAFFGMNDRDWGINTYTFDDVVSTLNGIAPADWRSFLRTRLDDVSTRAPLGGFTRSGYTLVYEDTPSSYLTDLQSRNENADLSFSVGGTVANSGTISQVMWDGPMFEAGLTPGQQIVAVNGQEYGAGVLTRAITDAKGGRDPIRLTVRDGDRLREVAIDYHDGLRYPRLRKTGAADTGLDRLLAPRS</sequence>
<dbReference type="InterPro" id="IPR024191">
    <property type="entry name" value="Peptidase_M61"/>
</dbReference>
<feature type="chain" id="PRO_5047465260" evidence="1">
    <location>
        <begin position="20"/>
        <end position="636"/>
    </location>
</feature>
<dbReference type="Gene3D" id="2.60.40.3650">
    <property type="match status" value="1"/>
</dbReference>
<dbReference type="InterPro" id="IPR007963">
    <property type="entry name" value="Peptidase_M61_catalytic"/>
</dbReference>